<sequence length="171" mass="18759">MTYLSSSMRWRSGRRCLMGSSGQGGSLGLSAAPPRSEVRRLYPSLSFFFACLGASLGSSCSFGFLIENFVFGGSGLSLVLADLLPVLHESVDWFEGIVGERRIMSEVRSSKLETRLSFSDDHVEMEEDTIASDPRKLRAFSALGEVCGLDAETLSRFRDCNQLYGEMAGHH</sequence>
<keyword evidence="1" id="KW-0812">Transmembrane</keyword>
<comment type="caution">
    <text evidence="2">The sequence shown here is derived from an EMBL/GenBank/DDBJ whole genome shotgun (WGS) entry which is preliminary data.</text>
</comment>
<keyword evidence="1" id="KW-1133">Transmembrane helix</keyword>
<dbReference type="EMBL" id="JAZDWU010000005">
    <property type="protein sequence ID" value="KAL0003151.1"/>
    <property type="molecule type" value="Genomic_DNA"/>
</dbReference>
<keyword evidence="3" id="KW-1185">Reference proteome</keyword>
<organism evidence="2 3">
    <name type="scientific">Lithocarpus litseifolius</name>
    <dbReference type="NCBI Taxonomy" id="425828"/>
    <lineage>
        <taxon>Eukaryota</taxon>
        <taxon>Viridiplantae</taxon>
        <taxon>Streptophyta</taxon>
        <taxon>Embryophyta</taxon>
        <taxon>Tracheophyta</taxon>
        <taxon>Spermatophyta</taxon>
        <taxon>Magnoliopsida</taxon>
        <taxon>eudicotyledons</taxon>
        <taxon>Gunneridae</taxon>
        <taxon>Pentapetalae</taxon>
        <taxon>rosids</taxon>
        <taxon>fabids</taxon>
        <taxon>Fagales</taxon>
        <taxon>Fagaceae</taxon>
        <taxon>Lithocarpus</taxon>
    </lineage>
</organism>
<dbReference type="AlphaFoldDB" id="A0AAW2D1M6"/>
<accession>A0AAW2D1M6</accession>
<evidence type="ECO:0000313" key="3">
    <source>
        <dbReference type="Proteomes" id="UP001459277"/>
    </source>
</evidence>
<protein>
    <submittedName>
        <fullName evidence="2">Uncharacterized protein</fullName>
    </submittedName>
</protein>
<evidence type="ECO:0000313" key="2">
    <source>
        <dbReference type="EMBL" id="KAL0003151.1"/>
    </source>
</evidence>
<keyword evidence="1" id="KW-0472">Membrane</keyword>
<proteinExistence type="predicted"/>
<evidence type="ECO:0000256" key="1">
    <source>
        <dbReference type="SAM" id="Phobius"/>
    </source>
</evidence>
<reference evidence="2 3" key="1">
    <citation type="submission" date="2024-01" db="EMBL/GenBank/DDBJ databases">
        <title>A telomere-to-telomere, gap-free genome of sweet tea (Lithocarpus litseifolius).</title>
        <authorList>
            <person name="Zhou J."/>
        </authorList>
    </citation>
    <scope>NUCLEOTIDE SEQUENCE [LARGE SCALE GENOMIC DNA]</scope>
    <source>
        <strain evidence="2">Zhou-2022a</strain>
        <tissue evidence="2">Leaf</tissue>
    </source>
</reference>
<name>A0AAW2D1M6_9ROSI</name>
<feature type="transmembrane region" description="Helical" evidence="1">
    <location>
        <begin position="47"/>
        <end position="66"/>
    </location>
</feature>
<gene>
    <name evidence="2" type="ORF">SO802_016932</name>
</gene>
<dbReference type="Proteomes" id="UP001459277">
    <property type="component" value="Unassembled WGS sequence"/>
</dbReference>